<dbReference type="InterPro" id="IPR051268">
    <property type="entry name" value="Type-I_R_enzyme_R_subunit"/>
</dbReference>
<keyword evidence="1" id="KW-0680">Restriction system</keyword>
<comment type="caution">
    <text evidence="3">The sequence shown here is derived from an EMBL/GenBank/DDBJ whole genome shotgun (WGS) entry which is preliminary data.</text>
</comment>
<proteinExistence type="predicted"/>
<evidence type="ECO:0000313" key="3">
    <source>
        <dbReference type="EMBL" id="GAA5484697.1"/>
    </source>
</evidence>
<dbReference type="PANTHER" id="PTHR30195">
    <property type="entry name" value="TYPE I SITE-SPECIFIC DEOXYRIBONUCLEASE PROTEIN SUBUNIT M AND R"/>
    <property type="match status" value="1"/>
</dbReference>
<name>A0ABP9UVB4_9BACT</name>
<protein>
    <recommendedName>
        <fullName evidence="2">Type I restriction enzyme HindI endonuclease subunit-like C-terminal domain-containing protein</fullName>
    </recommendedName>
</protein>
<dbReference type="InterPro" id="IPR021810">
    <property type="entry name" value="T1RH-like_C"/>
</dbReference>
<organism evidence="3 4">
    <name type="scientific">Haloferula sargassicola</name>
    <dbReference type="NCBI Taxonomy" id="490096"/>
    <lineage>
        <taxon>Bacteria</taxon>
        <taxon>Pseudomonadati</taxon>
        <taxon>Verrucomicrobiota</taxon>
        <taxon>Verrucomicrobiia</taxon>
        <taxon>Verrucomicrobiales</taxon>
        <taxon>Verrucomicrobiaceae</taxon>
        <taxon>Haloferula</taxon>
    </lineage>
</organism>
<dbReference type="PANTHER" id="PTHR30195:SF15">
    <property type="entry name" value="TYPE I RESTRICTION ENZYME HINDI ENDONUCLEASE SUBUNIT"/>
    <property type="match status" value="1"/>
</dbReference>
<evidence type="ECO:0000313" key="4">
    <source>
        <dbReference type="Proteomes" id="UP001476282"/>
    </source>
</evidence>
<reference evidence="3 4" key="1">
    <citation type="submission" date="2024-02" db="EMBL/GenBank/DDBJ databases">
        <title>Haloferula sargassicola NBRC 104335.</title>
        <authorList>
            <person name="Ichikawa N."/>
            <person name="Katano-Makiyama Y."/>
            <person name="Hidaka K."/>
        </authorList>
    </citation>
    <scope>NUCLEOTIDE SEQUENCE [LARGE SCALE GENOMIC DNA]</scope>
    <source>
        <strain evidence="3 4">NBRC 104335</strain>
    </source>
</reference>
<accession>A0ABP9UVB4</accession>
<evidence type="ECO:0000256" key="1">
    <source>
        <dbReference type="ARBA" id="ARBA00022747"/>
    </source>
</evidence>
<sequence length="262" mass="28306">MAIRDDVSYFQALQAALNKQSGTNRKSPDQIDAAIRQLVSKAITTEGEVIDVFTAAGLQKPDISILSDGFLAEVRGLKHKNVAAELLRKPLNAYHDRAISTLEVIEELIKLTKEMDAATKRGEDLGLTDDEVAFYDALAANESAVRAMGDDKLKVIAAELITMVRKSVMIDWTLRVSARARIKVIVKSILRKYGYPPDLQADAVKTVLAQAELLGAAGVSGERGAEEEAGRFHHGLRRAAAATWRVPGRTCLRGKAGLSGGA</sequence>
<gene>
    <name evidence="3" type="ORF">Hsar01_03943</name>
</gene>
<dbReference type="Proteomes" id="UP001476282">
    <property type="component" value="Unassembled WGS sequence"/>
</dbReference>
<dbReference type="Pfam" id="PF11867">
    <property type="entry name" value="T1RH-like_C"/>
    <property type="match status" value="1"/>
</dbReference>
<feature type="domain" description="Type I restriction enzyme HindI endonuclease subunit-like C-terminal" evidence="2">
    <location>
        <begin position="91"/>
        <end position="214"/>
    </location>
</feature>
<evidence type="ECO:0000259" key="2">
    <source>
        <dbReference type="Pfam" id="PF11867"/>
    </source>
</evidence>
<dbReference type="EMBL" id="BAABRI010000031">
    <property type="protein sequence ID" value="GAA5484697.1"/>
    <property type="molecule type" value="Genomic_DNA"/>
</dbReference>
<keyword evidence="4" id="KW-1185">Reference proteome</keyword>